<dbReference type="PANTHER" id="PTHR10625">
    <property type="entry name" value="HISTONE DEACETYLASE HDAC1-RELATED"/>
    <property type="match status" value="1"/>
</dbReference>
<dbReference type="SUPFAM" id="SSF57850">
    <property type="entry name" value="RING/U-box"/>
    <property type="match status" value="1"/>
</dbReference>
<evidence type="ECO:0000313" key="8">
    <source>
        <dbReference type="Proteomes" id="UP000233220"/>
    </source>
</evidence>
<keyword evidence="4" id="KW-0862">Zinc</keyword>
<feature type="domain" description="UBP-type" evidence="6">
    <location>
        <begin position="941"/>
        <end position="1053"/>
    </location>
</feature>
<dbReference type="InterPro" id="IPR037138">
    <property type="entry name" value="His_deacetylse_dom_sf"/>
</dbReference>
<dbReference type="InterPro" id="IPR023696">
    <property type="entry name" value="Ureohydrolase_dom_sf"/>
</dbReference>
<organism evidence="7 8">
    <name type="scientific">Saimiri boliviensis boliviensis</name>
    <name type="common">Bolivian squirrel monkey</name>
    <dbReference type="NCBI Taxonomy" id="39432"/>
    <lineage>
        <taxon>Eukaryota</taxon>
        <taxon>Metazoa</taxon>
        <taxon>Chordata</taxon>
        <taxon>Craniata</taxon>
        <taxon>Vertebrata</taxon>
        <taxon>Euteleostomi</taxon>
        <taxon>Mammalia</taxon>
        <taxon>Eutheria</taxon>
        <taxon>Euarchontoglires</taxon>
        <taxon>Primates</taxon>
        <taxon>Haplorrhini</taxon>
        <taxon>Platyrrhini</taxon>
        <taxon>Cebidae</taxon>
        <taxon>Saimiriinae</taxon>
        <taxon>Saimiri</taxon>
    </lineage>
</organism>
<dbReference type="Proteomes" id="UP000233220">
    <property type="component" value="Unplaced"/>
</dbReference>
<dbReference type="InterPro" id="IPR001607">
    <property type="entry name" value="Znf_UBP"/>
</dbReference>
<dbReference type="AlphaFoldDB" id="A0A2K6SG69"/>
<dbReference type="Pfam" id="PF00850">
    <property type="entry name" value="Hist_deacetyl"/>
    <property type="match status" value="2"/>
</dbReference>
<dbReference type="Ensembl" id="ENSSBOT00000023122.1">
    <property type="protein sequence ID" value="ENSSBOP00000006391.1"/>
    <property type="gene ID" value="ENSSBOG00000020114.1"/>
</dbReference>
<keyword evidence="2" id="KW-0833">Ubl conjugation pathway</keyword>
<reference evidence="7" key="1">
    <citation type="submission" date="2025-08" db="UniProtKB">
        <authorList>
            <consortium name="Ensembl"/>
        </authorList>
    </citation>
    <scope>IDENTIFICATION</scope>
</reference>
<keyword evidence="3" id="KW-0378">Hydrolase</keyword>
<feature type="region of interest" description="Disordered" evidence="5">
    <location>
        <begin position="896"/>
        <end position="921"/>
    </location>
</feature>
<sequence length="1054" mass="115375">MIPPQPSRTPSVTSKPNIKKGAVPCSILRLAQVKKKGKIKKLSQAIEDLFVGLQGMDLNLETEALVGTGLVLDGQLNVFHCLWDDSFWESLEQLHAIKEQLIQEGLLDRCVSFQEELMLNILIDILYMNKGEFRVLPDTYDSVCFHLNLYSCACLASGSVIRLVDVVLGAEIWNGMHSLMDSYCIFSHVAVVALYAQQKHHIWRVFKVDWDVHHSQGTQFTFNQNLSVLYFFIHRYEQGRFWPHLKDSNWSTTGFGQGQGYTINMPWNQVGMRDTDYIAAFLHILLLVSLEFQPQLVLVAAGFDTLQGDPKGEMAATPARFTQLTHLLMGLAGGKLTLFFEGGYNLHILAEGISALLHTLLGDPCRILESSGACCWSAQASVSCALEALESFWEVLVRSTETMEGDNVEEDNVETWEPLLPILTWPVLQSHTGLVSDQSMMNHCNLWDSHHPKELGLAGCCLTLPWHPTTDAELFTCHSTEYVVYLQATEKMKTQELHRESSNFDSIYNCPSTFTCAQLAIGTVFCLVDSVLSGEVLNGATVVHTPGHHAEQDAACGFAISGHALQILIADWDVHHGNGTQHMFEDDPSVLYVSLHHYDRGTFFPMGDEGASSQLGRAADTGLTINVAWNGPLIRHADCLAAWHHLVLPTVYKPAGELPGWPHHPYPRGCHLRVHGCLHFLPPWRPLPVLTLPGPPLPGFLASITETIQVRHRYWPSLRVRKVEDKEGLSSSKLVTKKAPQPAKPRLKVLEAGMGKVISASSVEESTLGQTKSEPAVVALTQDQSVLRGTMLAQTISKAAIGGAMLGQTTSEDAVGGAVLGQTTSEEAVGATVAQTTSEAANQRAALDQTTSEEALGGTELIQTPLTSPPSSPVQGSTPQISPSTLIGSLRTLELGSKSQGTPESQAPGEENLLGEAAGGQDMGSRGLTNQAIFYAVAPMPWCPHLVAICPIPAAGLDMTQPCVDYGTIQENWVCLSCHQIYCGFLSYIHLSTWCYYRQAYVHHQALLDVKNIAHQNNSEEGMSHPHQTPEYAPSSPSEVHGRPAVAHSSLYLG</sequence>
<dbReference type="SUPFAM" id="SSF52768">
    <property type="entry name" value="Arginase/deacetylase"/>
    <property type="match status" value="2"/>
</dbReference>
<evidence type="ECO:0000256" key="5">
    <source>
        <dbReference type="SAM" id="MobiDB-lite"/>
    </source>
</evidence>
<dbReference type="Gene3D" id="3.30.40.10">
    <property type="entry name" value="Zinc/RING finger domain, C3HC4 (zinc finger)"/>
    <property type="match status" value="1"/>
</dbReference>
<dbReference type="GO" id="GO:0000118">
    <property type="term" value="C:histone deacetylase complex"/>
    <property type="evidence" value="ECO:0007669"/>
    <property type="project" value="TreeGrafter"/>
</dbReference>
<keyword evidence="4" id="KW-0863">Zinc-finger</keyword>
<keyword evidence="4" id="KW-0479">Metal-binding</keyword>
<keyword evidence="8" id="KW-1185">Reference proteome</keyword>
<dbReference type="PROSITE" id="PS50271">
    <property type="entry name" value="ZF_UBP"/>
    <property type="match status" value="1"/>
</dbReference>
<evidence type="ECO:0000256" key="2">
    <source>
        <dbReference type="ARBA" id="ARBA00022786"/>
    </source>
</evidence>
<dbReference type="InterPro" id="IPR013083">
    <property type="entry name" value="Znf_RING/FYVE/PHD"/>
</dbReference>
<dbReference type="Gene3D" id="3.40.800.20">
    <property type="entry name" value="Histone deacetylase domain"/>
    <property type="match status" value="2"/>
</dbReference>
<reference evidence="7" key="2">
    <citation type="submission" date="2025-09" db="UniProtKB">
        <authorList>
            <consortium name="Ensembl"/>
        </authorList>
    </citation>
    <scope>IDENTIFICATION</scope>
</reference>
<dbReference type="STRING" id="39432.ENSSBOP00000006391"/>
<dbReference type="PANTHER" id="PTHR10625:SF21">
    <property type="entry name" value="HISTONE DEACETYLASE 6"/>
    <property type="match status" value="1"/>
</dbReference>
<dbReference type="GO" id="GO:0040029">
    <property type="term" value="P:epigenetic regulation of gene expression"/>
    <property type="evidence" value="ECO:0007669"/>
    <property type="project" value="TreeGrafter"/>
</dbReference>
<evidence type="ECO:0000256" key="3">
    <source>
        <dbReference type="ARBA" id="ARBA00022801"/>
    </source>
</evidence>
<protein>
    <recommendedName>
        <fullName evidence="6">UBP-type domain-containing protein</fullName>
    </recommendedName>
</protein>
<feature type="region of interest" description="Disordered" evidence="5">
    <location>
        <begin position="862"/>
        <end position="883"/>
    </location>
</feature>
<proteinExistence type="inferred from homology"/>
<dbReference type="OMA" id="VTNGFAM"/>
<accession>A0A2K6SG69</accession>
<name>A0A2K6SG69_SAIBB</name>
<dbReference type="InterPro" id="IPR023801">
    <property type="entry name" value="His_deacetylse_dom"/>
</dbReference>
<feature type="compositionally biased region" description="Polar residues" evidence="5">
    <location>
        <begin position="873"/>
        <end position="883"/>
    </location>
</feature>
<dbReference type="GO" id="GO:0008270">
    <property type="term" value="F:zinc ion binding"/>
    <property type="evidence" value="ECO:0007669"/>
    <property type="project" value="UniProtKB-KW"/>
</dbReference>
<evidence type="ECO:0000256" key="4">
    <source>
        <dbReference type="PROSITE-ProRule" id="PRU00502"/>
    </source>
</evidence>
<feature type="region of interest" description="Disordered" evidence="5">
    <location>
        <begin position="1018"/>
        <end position="1044"/>
    </location>
</feature>
<dbReference type="GO" id="GO:0004407">
    <property type="term" value="F:histone deacetylase activity"/>
    <property type="evidence" value="ECO:0007669"/>
    <property type="project" value="TreeGrafter"/>
</dbReference>
<evidence type="ECO:0000259" key="6">
    <source>
        <dbReference type="PROSITE" id="PS50271"/>
    </source>
</evidence>
<evidence type="ECO:0000313" key="7">
    <source>
        <dbReference type="Ensembl" id="ENSSBOP00000006391.1"/>
    </source>
</evidence>
<dbReference type="GO" id="GO:0016787">
    <property type="term" value="F:hydrolase activity"/>
    <property type="evidence" value="ECO:0007669"/>
    <property type="project" value="UniProtKB-KW"/>
</dbReference>
<evidence type="ECO:0000256" key="1">
    <source>
        <dbReference type="ARBA" id="ARBA00007738"/>
    </source>
</evidence>
<dbReference type="GeneTree" id="ENSGT00940000159563"/>
<comment type="similarity">
    <text evidence="1">Belongs to the histone deacetylase family. HD type 2 subfamily.</text>
</comment>